<evidence type="ECO:0000313" key="2">
    <source>
        <dbReference type="Proteomes" id="UP000593702"/>
    </source>
</evidence>
<organism evidence="1 2">
    <name type="scientific">Diachasmimorpha longicaudata entomopoxvirus</name>
    <dbReference type="NCBI Taxonomy" id="109981"/>
    <lineage>
        <taxon>Viruses</taxon>
        <taxon>Varidnaviria</taxon>
        <taxon>Bamfordvirae</taxon>
        <taxon>Nucleocytoviricota</taxon>
        <taxon>Pokkesviricetes</taxon>
        <taxon>Chitovirales</taxon>
        <taxon>Poxviridae</taxon>
        <taxon>Entomopoxvirinae</taxon>
        <taxon>Epsilonentomopoxvirus</taxon>
        <taxon>Epsilonentomopoxvirus dlongicaudata</taxon>
        <taxon>Diachasmimorpha entomopoxvirus</taxon>
    </lineage>
</organism>
<gene>
    <name evidence="1" type="ORF">DLEV_102</name>
</gene>
<dbReference type="Proteomes" id="UP000593702">
    <property type="component" value="Segment"/>
</dbReference>
<dbReference type="EMBL" id="KR095315">
    <property type="protein sequence ID" value="AKS26393.1"/>
    <property type="molecule type" value="Genomic_DNA"/>
</dbReference>
<proteinExistence type="predicted"/>
<protein>
    <submittedName>
        <fullName evidence="1">Uncharacterized protein</fullName>
    </submittedName>
</protein>
<keyword evidence="2" id="KW-1185">Reference proteome</keyword>
<name>A0A7R5WJA9_9POXV</name>
<sequence length="158" mass="18756">MKTRHYTNPSPYQYNLVTEKIVQKANMIIDQENSKLSIMSENKQKYQMFRLLQHKYDPTLYHQICGQPTNINNVTRKKSQEYIVIFTRENIISGKSFSTGFLEYLQRNQLLDSSYYNAITTSEDILKIVNKYIEEHLNKNRITNHLSIEDKPLEIKAF</sequence>
<accession>A0A7R5WJA9</accession>
<evidence type="ECO:0000313" key="1">
    <source>
        <dbReference type="EMBL" id="AKS26393.1"/>
    </source>
</evidence>
<reference evidence="1 2" key="1">
    <citation type="submission" date="2015-04" db="EMBL/GenBank/DDBJ databases">
        <title>Diachasmimorpha longicaudata entomopoxvirus genome.</title>
        <authorList>
            <person name="Coffman K.A."/>
            <person name="Burke G.R."/>
        </authorList>
    </citation>
    <scope>NUCLEOTIDE SEQUENCE [LARGE SCALE GENOMIC DNA]</scope>
</reference>